<dbReference type="AlphaFoldDB" id="A0A9D4AT07"/>
<gene>
    <name evidence="1" type="ORF">KIL84_021536</name>
</gene>
<keyword evidence="2" id="KW-1185">Reference proteome</keyword>
<protein>
    <submittedName>
        <fullName evidence="1">Uncharacterized protein</fullName>
    </submittedName>
</protein>
<name>A0A9D4AT07_9SAUR</name>
<dbReference type="Proteomes" id="UP000827986">
    <property type="component" value="Unassembled WGS sequence"/>
</dbReference>
<evidence type="ECO:0000313" key="1">
    <source>
        <dbReference type="EMBL" id="KAH1175122.1"/>
    </source>
</evidence>
<organism evidence="1 2">
    <name type="scientific">Mauremys mutica</name>
    <name type="common">yellowpond turtle</name>
    <dbReference type="NCBI Taxonomy" id="74926"/>
    <lineage>
        <taxon>Eukaryota</taxon>
        <taxon>Metazoa</taxon>
        <taxon>Chordata</taxon>
        <taxon>Craniata</taxon>
        <taxon>Vertebrata</taxon>
        <taxon>Euteleostomi</taxon>
        <taxon>Archelosauria</taxon>
        <taxon>Testudinata</taxon>
        <taxon>Testudines</taxon>
        <taxon>Cryptodira</taxon>
        <taxon>Durocryptodira</taxon>
        <taxon>Testudinoidea</taxon>
        <taxon>Geoemydidae</taxon>
        <taxon>Geoemydinae</taxon>
        <taxon>Mauremys</taxon>
    </lineage>
</organism>
<reference evidence="1" key="1">
    <citation type="submission" date="2021-09" db="EMBL/GenBank/DDBJ databases">
        <title>The genome of Mauremys mutica provides insights into the evolution of semi-aquatic lifestyle.</title>
        <authorList>
            <person name="Gong S."/>
            <person name="Gao Y."/>
        </authorList>
    </citation>
    <scope>NUCLEOTIDE SEQUENCE</scope>
    <source>
        <strain evidence="1">MM-2020</strain>
        <tissue evidence="1">Muscle</tissue>
    </source>
</reference>
<sequence>MIIRLRHLTPGYFRLLQMQLAGGLESEPKDRLVNHLALFLAIMGLSLSYYSVRQMTDPVKTPPEEEELTSRTKRAERKLFEMLEHLPKEIKNKYSGNLAVTKLEAAQTSFLGAPKTRLGYFNQLNSNSRNERSSWWD</sequence>
<proteinExistence type="predicted"/>
<evidence type="ECO:0000313" key="2">
    <source>
        <dbReference type="Proteomes" id="UP000827986"/>
    </source>
</evidence>
<accession>A0A9D4AT07</accession>
<dbReference type="EMBL" id="JAHDVG010000478">
    <property type="protein sequence ID" value="KAH1175122.1"/>
    <property type="molecule type" value="Genomic_DNA"/>
</dbReference>
<comment type="caution">
    <text evidence="1">The sequence shown here is derived from an EMBL/GenBank/DDBJ whole genome shotgun (WGS) entry which is preliminary data.</text>
</comment>